<organism evidence="1 2">
    <name type="scientific">Nicrophorus vespilloides</name>
    <name type="common">Boreal carrion beetle</name>
    <dbReference type="NCBI Taxonomy" id="110193"/>
    <lineage>
        <taxon>Eukaryota</taxon>
        <taxon>Metazoa</taxon>
        <taxon>Ecdysozoa</taxon>
        <taxon>Arthropoda</taxon>
        <taxon>Hexapoda</taxon>
        <taxon>Insecta</taxon>
        <taxon>Pterygota</taxon>
        <taxon>Neoptera</taxon>
        <taxon>Endopterygota</taxon>
        <taxon>Coleoptera</taxon>
        <taxon>Polyphaga</taxon>
        <taxon>Staphyliniformia</taxon>
        <taxon>Silphidae</taxon>
        <taxon>Nicrophorinae</taxon>
        <taxon>Nicrophorus</taxon>
    </lineage>
</organism>
<name>A0ABM1N8P6_NICVS</name>
<dbReference type="Proteomes" id="UP000695000">
    <property type="component" value="Unplaced"/>
</dbReference>
<keyword evidence="1" id="KW-1185">Reference proteome</keyword>
<reference evidence="2" key="1">
    <citation type="submission" date="2025-08" db="UniProtKB">
        <authorList>
            <consortium name="RefSeq"/>
        </authorList>
    </citation>
    <scope>IDENTIFICATION</scope>
    <source>
        <tissue evidence="2">Whole Larva</tissue>
    </source>
</reference>
<dbReference type="PANTHER" id="PTHR20905">
    <property type="entry name" value="N-ACETYLTRANSFERASE-RELATED"/>
    <property type="match status" value="1"/>
</dbReference>
<protein>
    <submittedName>
        <fullName evidence="2">Uncharacterized protein LOC108567318</fullName>
    </submittedName>
</protein>
<dbReference type="InterPro" id="IPR016181">
    <property type="entry name" value="Acyl_CoA_acyltransferase"/>
</dbReference>
<dbReference type="SUPFAM" id="SSF55729">
    <property type="entry name" value="Acyl-CoA N-acyltransferases (Nat)"/>
    <property type="match status" value="1"/>
</dbReference>
<evidence type="ECO:0000313" key="2">
    <source>
        <dbReference type="RefSeq" id="XP_017783196.1"/>
    </source>
</evidence>
<dbReference type="Gene3D" id="3.40.630.30">
    <property type="match status" value="1"/>
</dbReference>
<dbReference type="GeneID" id="108567318"/>
<accession>A0ABM1N8P6</accession>
<dbReference type="CDD" id="cd04301">
    <property type="entry name" value="NAT_SF"/>
    <property type="match status" value="1"/>
</dbReference>
<proteinExistence type="predicted"/>
<evidence type="ECO:0000313" key="1">
    <source>
        <dbReference type="Proteomes" id="UP000695000"/>
    </source>
</evidence>
<dbReference type="PANTHER" id="PTHR20905:SF32">
    <property type="entry name" value="ARYLALKYLAMINE N-ACETYLTRANSFERASE-LIKE 7, ISOFORM A"/>
    <property type="match status" value="1"/>
</dbReference>
<sequence length="243" mass="28514">MEYQTIQRPEGSEYPKIYKEFEGKLLKDGKRRKYWIQDLTEEYFEEVVKGYTEGFMYDEPLNKYSKCANDPACVAEWAKFWMSFLKEKISLICLTKDDDGKIRIAGYNCLHAAQKKEEMKAESEAVRKVLKVMQYVCDQRDAFEEFKMDKYLSAMGLYVHPEFRGEGLGQIILDTRQDLGKLLGFKASLTAYTSCISQKQAYRAGFKDYVTISYADLAKVDKDFLFPGIEEHTKDFKYMYMLY</sequence>
<dbReference type="RefSeq" id="XP_017783196.1">
    <property type="nucleotide sequence ID" value="XM_017927707.1"/>
</dbReference>
<gene>
    <name evidence="2" type="primary">LOC108567318</name>
</gene>